<name>F5YI61_TREPZ</name>
<evidence type="ECO:0000256" key="2">
    <source>
        <dbReference type="ARBA" id="ARBA00019191"/>
    </source>
</evidence>
<dbReference type="GO" id="GO:0005829">
    <property type="term" value="C:cytosol"/>
    <property type="evidence" value="ECO:0007669"/>
    <property type="project" value="InterPro"/>
</dbReference>
<dbReference type="GO" id="GO:0016920">
    <property type="term" value="F:pyroglutamyl-peptidase activity"/>
    <property type="evidence" value="ECO:0007669"/>
    <property type="project" value="InterPro"/>
</dbReference>
<dbReference type="InterPro" id="IPR016125">
    <property type="entry name" value="Peptidase_C15-like"/>
</dbReference>
<protein>
    <recommendedName>
        <fullName evidence="2">Pyrrolidone-carboxylate peptidase</fullName>
    </recommendedName>
    <alternativeName>
        <fullName evidence="7">5-oxoprolyl-peptidase</fullName>
    </alternativeName>
    <alternativeName>
        <fullName evidence="8">Pyroglutamyl-peptidase I</fullName>
    </alternativeName>
</protein>
<keyword evidence="6" id="KW-0788">Thiol protease</keyword>
<evidence type="ECO:0000313" key="10">
    <source>
        <dbReference type="Proteomes" id="UP000009223"/>
    </source>
</evidence>
<accession>F5YI61</accession>
<keyword evidence="3" id="KW-0963">Cytoplasm</keyword>
<dbReference type="InterPro" id="IPR036440">
    <property type="entry name" value="Peptidase_C15-like_sf"/>
</dbReference>
<organism evidence="9 10">
    <name type="scientific">Treponema primitia (strain ATCC BAA-887 / DSM 12427 / ZAS-2)</name>
    <dbReference type="NCBI Taxonomy" id="545694"/>
    <lineage>
        <taxon>Bacteria</taxon>
        <taxon>Pseudomonadati</taxon>
        <taxon>Spirochaetota</taxon>
        <taxon>Spirochaetia</taxon>
        <taxon>Spirochaetales</taxon>
        <taxon>Treponemataceae</taxon>
        <taxon>Treponema</taxon>
    </lineage>
</organism>
<evidence type="ECO:0000256" key="6">
    <source>
        <dbReference type="ARBA" id="ARBA00022807"/>
    </source>
</evidence>
<gene>
    <name evidence="9" type="ordered locus">TREPR_0937</name>
</gene>
<dbReference type="Proteomes" id="UP000009223">
    <property type="component" value="Chromosome"/>
</dbReference>
<dbReference type="GO" id="GO:0006508">
    <property type="term" value="P:proteolysis"/>
    <property type="evidence" value="ECO:0007669"/>
    <property type="project" value="UniProtKB-KW"/>
</dbReference>
<keyword evidence="4" id="KW-0645">Protease</keyword>
<dbReference type="STRING" id="545694.TREPR_0937"/>
<evidence type="ECO:0000256" key="1">
    <source>
        <dbReference type="ARBA" id="ARBA00006641"/>
    </source>
</evidence>
<dbReference type="PANTHER" id="PTHR23402:SF1">
    <property type="entry name" value="PYROGLUTAMYL-PEPTIDASE I"/>
    <property type="match status" value="1"/>
</dbReference>
<dbReference type="RefSeq" id="WP_015709120.1">
    <property type="nucleotide sequence ID" value="NC_015578.1"/>
</dbReference>
<keyword evidence="10" id="KW-1185">Reference proteome</keyword>
<dbReference type="Gene3D" id="3.40.630.20">
    <property type="entry name" value="Peptidase C15, pyroglutamyl peptidase I-like"/>
    <property type="match status" value="1"/>
</dbReference>
<sequence>MRVLITGFQTSKSHPVNTSYEVKNALNRKVGKVEIIPEDMIGNYHTTIPYMEKLIEKYNPDAFICMGQALRREVISLEKIGINYQNEERDWALDDDGFLPKHRTIVERGADGYFTNLPILKMLEALKKEEYPSEISLTAGAIGCNNALYCIMHLINTKYPKMMGGFIHVPSHHQHPRRLVKSFDVEYLARGVETALKVLGE</sequence>
<dbReference type="MEROPS" id="C15.001"/>
<reference evidence="10" key="1">
    <citation type="submission" date="2009-12" db="EMBL/GenBank/DDBJ databases">
        <title>Complete sequence of Treponema primitia strain ZAS-2.</title>
        <authorList>
            <person name="Tetu S.G."/>
            <person name="Matson E."/>
            <person name="Ren Q."/>
            <person name="Seshadri R."/>
            <person name="Elbourne L."/>
            <person name="Hassan K.A."/>
            <person name="Durkin A."/>
            <person name="Radune D."/>
            <person name="Mohamoud Y."/>
            <person name="Shay R."/>
            <person name="Jin S."/>
            <person name="Zhang X."/>
            <person name="Lucey K."/>
            <person name="Ballor N.R."/>
            <person name="Ottesen E."/>
            <person name="Rosenthal R."/>
            <person name="Allen A."/>
            <person name="Leadbetter J.R."/>
            <person name="Paulsen I.T."/>
        </authorList>
    </citation>
    <scope>NUCLEOTIDE SEQUENCE [LARGE SCALE GENOMIC DNA]</scope>
    <source>
        <strain evidence="10">ATCC BAA-887 / DSM 12427 / ZAS-2</strain>
    </source>
</reference>
<evidence type="ECO:0000256" key="4">
    <source>
        <dbReference type="ARBA" id="ARBA00022670"/>
    </source>
</evidence>
<evidence type="ECO:0000256" key="7">
    <source>
        <dbReference type="ARBA" id="ARBA00030836"/>
    </source>
</evidence>
<dbReference type="Pfam" id="PF01470">
    <property type="entry name" value="Peptidase_C15"/>
    <property type="match status" value="1"/>
</dbReference>
<dbReference type="PIRSF" id="PIRSF015592">
    <property type="entry name" value="Prld-crbxl_pptds"/>
    <property type="match status" value="1"/>
</dbReference>
<reference evidence="9 10" key="2">
    <citation type="journal article" date="2011" name="ISME J.">
        <title>RNA-seq reveals cooperative metabolic interactions between two termite-gut spirochete species in co-culture.</title>
        <authorList>
            <person name="Rosenthal A.Z."/>
            <person name="Matson E.G."/>
            <person name="Eldar A."/>
            <person name="Leadbetter J.R."/>
        </authorList>
    </citation>
    <scope>NUCLEOTIDE SEQUENCE [LARGE SCALE GENOMIC DNA]</scope>
    <source>
        <strain evidence="10">ATCC BAA-887 / DSM 12427 / ZAS-2</strain>
    </source>
</reference>
<dbReference type="eggNOG" id="COG2039">
    <property type="taxonomic scope" value="Bacteria"/>
</dbReference>
<dbReference type="AlphaFoldDB" id="F5YI61"/>
<dbReference type="InterPro" id="IPR000816">
    <property type="entry name" value="Peptidase_C15"/>
</dbReference>
<evidence type="ECO:0000256" key="8">
    <source>
        <dbReference type="ARBA" id="ARBA00031559"/>
    </source>
</evidence>
<dbReference type="PANTHER" id="PTHR23402">
    <property type="entry name" value="PROTEASE FAMILY C15 PYROGLUTAMYL-PEPTIDASE I-RELATED"/>
    <property type="match status" value="1"/>
</dbReference>
<keyword evidence="5 9" id="KW-0378">Hydrolase</keyword>
<evidence type="ECO:0000256" key="5">
    <source>
        <dbReference type="ARBA" id="ARBA00022801"/>
    </source>
</evidence>
<dbReference type="PRINTS" id="PR00706">
    <property type="entry name" value="PYROGLUPTASE"/>
</dbReference>
<dbReference type="EMBL" id="CP001843">
    <property type="protein sequence ID" value="AEF85053.1"/>
    <property type="molecule type" value="Genomic_DNA"/>
</dbReference>
<comment type="similarity">
    <text evidence="1">Belongs to the peptidase C15 family.</text>
</comment>
<evidence type="ECO:0000256" key="3">
    <source>
        <dbReference type="ARBA" id="ARBA00022490"/>
    </source>
</evidence>
<dbReference type="SUPFAM" id="SSF53182">
    <property type="entry name" value="Pyrrolidone carboxyl peptidase (pyroglutamate aminopeptidase)"/>
    <property type="match status" value="1"/>
</dbReference>
<dbReference type="CDD" id="cd00501">
    <property type="entry name" value="Peptidase_C15"/>
    <property type="match status" value="1"/>
</dbReference>
<proteinExistence type="inferred from homology"/>
<evidence type="ECO:0000313" key="9">
    <source>
        <dbReference type="EMBL" id="AEF85053.1"/>
    </source>
</evidence>
<dbReference type="KEGG" id="tpi:TREPR_0937"/>
<dbReference type="HOGENOM" id="CLU_043960_4_3_12"/>